<dbReference type="Gene3D" id="3.90.180.10">
    <property type="entry name" value="Medium-chain alcohol dehydrogenases, catalytic domain"/>
    <property type="match status" value="1"/>
</dbReference>
<sequence length="352" mass="35719">MSGVLLTGHGGPEKLVWSDAIPVPRPGPGEALVRVRAAGVNNTDINTRIGWYAKEVAGGTDTVDAAEGIEAGGWSGALDFPLIQGGDLCGEVVALGEGAVGPGIGARVICPINLPEPTEAAPTAFRALGSELDGAFAQFCAVPARHLHDVSAAPLSDVELAAMPCAYGTAWNLLSRSGVGMGDRVLVTGASGGVGLAAVQLARHMGAHVTALSGAAKWDAVRAMGADDVLERDAVLPAGAFTAVIDVVGGPGWARVIDALAPGGRYAVSGAIAGPVVEADLRTIYLNDLTLFGCTYQPAEVFAGLVALINAGAIRPLVSATYALRDIARAQADFAAKRFPGKLVLLPPEVLP</sequence>
<dbReference type="Proteomes" id="UP000655420">
    <property type="component" value="Unassembled WGS sequence"/>
</dbReference>
<dbReference type="InterPro" id="IPR036291">
    <property type="entry name" value="NAD(P)-bd_dom_sf"/>
</dbReference>
<dbReference type="PANTHER" id="PTHR48106">
    <property type="entry name" value="QUINONE OXIDOREDUCTASE PIG3-RELATED"/>
    <property type="match status" value="1"/>
</dbReference>
<dbReference type="GO" id="GO:0070402">
    <property type="term" value="F:NADPH binding"/>
    <property type="evidence" value="ECO:0007669"/>
    <property type="project" value="TreeGrafter"/>
</dbReference>
<reference evidence="4" key="1">
    <citation type="submission" date="2020-12" db="EMBL/GenBank/DDBJ databases">
        <title>Bacterial taxonomy.</title>
        <authorList>
            <person name="Pan X."/>
        </authorList>
    </citation>
    <scope>NUCLEOTIDE SEQUENCE</scope>
    <source>
        <strain evidence="4">M0105</strain>
    </source>
</reference>
<evidence type="ECO:0000256" key="1">
    <source>
        <dbReference type="ARBA" id="ARBA00022857"/>
    </source>
</evidence>
<protein>
    <submittedName>
        <fullName evidence="4">Zinc-binding dehydrogenase</fullName>
    </submittedName>
</protein>
<evidence type="ECO:0000259" key="3">
    <source>
        <dbReference type="SMART" id="SM00829"/>
    </source>
</evidence>
<organism evidence="4 5">
    <name type="scientific">Thermohalobaculum xanthum</name>
    <dbReference type="NCBI Taxonomy" id="2753746"/>
    <lineage>
        <taxon>Bacteria</taxon>
        <taxon>Pseudomonadati</taxon>
        <taxon>Pseudomonadota</taxon>
        <taxon>Alphaproteobacteria</taxon>
        <taxon>Rhodobacterales</taxon>
        <taxon>Paracoccaceae</taxon>
        <taxon>Thermohalobaculum</taxon>
    </lineage>
</organism>
<accession>A0A8J7M7V5</accession>
<dbReference type="RefSeq" id="WP_200609505.1">
    <property type="nucleotide sequence ID" value="NZ_JAEHHL010000004.1"/>
</dbReference>
<dbReference type="PANTHER" id="PTHR48106:SF18">
    <property type="entry name" value="QUINONE OXIDOREDUCTASE PIG3"/>
    <property type="match status" value="1"/>
</dbReference>
<gene>
    <name evidence="4" type="ORF">H0I76_08805</name>
</gene>
<keyword evidence="5" id="KW-1185">Reference proteome</keyword>
<dbReference type="GO" id="GO:0008270">
    <property type="term" value="F:zinc ion binding"/>
    <property type="evidence" value="ECO:0007669"/>
    <property type="project" value="InterPro"/>
</dbReference>
<dbReference type="Gene3D" id="3.40.50.720">
    <property type="entry name" value="NAD(P)-binding Rossmann-like Domain"/>
    <property type="match status" value="1"/>
</dbReference>
<dbReference type="InterPro" id="IPR002364">
    <property type="entry name" value="Quin_OxRdtase/zeta-crystal_CS"/>
</dbReference>
<dbReference type="InterPro" id="IPR013154">
    <property type="entry name" value="ADH-like_N"/>
</dbReference>
<keyword evidence="1" id="KW-0521">NADP</keyword>
<evidence type="ECO:0000256" key="2">
    <source>
        <dbReference type="ARBA" id="ARBA00023002"/>
    </source>
</evidence>
<evidence type="ECO:0000313" key="5">
    <source>
        <dbReference type="Proteomes" id="UP000655420"/>
    </source>
</evidence>
<keyword evidence="2" id="KW-0560">Oxidoreductase</keyword>
<dbReference type="PROSITE" id="PS01162">
    <property type="entry name" value="QOR_ZETA_CRYSTAL"/>
    <property type="match status" value="1"/>
</dbReference>
<dbReference type="InterPro" id="IPR013149">
    <property type="entry name" value="ADH-like_C"/>
</dbReference>
<name>A0A8J7M7V5_9RHOB</name>
<dbReference type="InterPro" id="IPR020843">
    <property type="entry name" value="ER"/>
</dbReference>
<dbReference type="SUPFAM" id="SSF51735">
    <property type="entry name" value="NAD(P)-binding Rossmann-fold domains"/>
    <property type="match status" value="1"/>
</dbReference>
<dbReference type="SMART" id="SM00829">
    <property type="entry name" value="PKS_ER"/>
    <property type="match status" value="1"/>
</dbReference>
<dbReference type="Pfam" id="PF00107">
    <property type="entry name" value="ADH_zinc_N"/>
    <property type="match status" value="1"/>
</dbReference>
<proteinExistence type="predicted"/>
<dbReference type="SUPFAM" id="SSF50129">
    <property type="entry name" value="GroES-like"/>
    <property type="match status" value="1"/>
</dbReference>
<dbReference type="EMBL" id="JAEHHL010000004">
    <property type="protein sequence ID" value="MBK0399288.1"/>
    <property type="molecule type" value="Genomic_DNA"/>
</dbReference>
<evidence type="ECO:0000313" key="4">
    <source>
        <dbReference type="EMBL" id="MBK0399288.1"/>
    </source>
</evidence>
<dbReference type="GO" id="GO:0016651">
    <property type="term" value="F:oxidoreductase activity, acting on NAD(P)H"/>
    <property type="evidence" value="ECO:0007669"/>
    <property type="project" value="TreeGrafter"/>
</dbReference>
<feature type="domain" description="Enoyl reductase (ER)" evidence="3">
    <location>
        <begin position="10"/>
        <end position="345"/>
    </location>
</feature>
<comment type="caution">
    <text evidence="4">The sequence shown here is derived from an EMBL/GenBank/DDBJ whole genome shotgun (WGS) entry which is preliminary data.</text>
</comment>
<dbReference type="InterPro" id="IPR011032">
    <property type="entry name" value="GroES-like_sf"/>
</dbReference>
<dbReference type="AlphaFoldDB" id="A0A8J7M7V5"/>
<dbReference type="Pfam" id="PF08240">
    <property type="entry name" value="ADH_N"/>
    <property type="match status" value="1"/>
</dbReference>